<dbReference type="GO" id="GO:0046872">
    <property type="term" value="F:metal ion binding"/>
    <property type="evidence" value="ECO:0007669"/>
    <property type="project" value="UniProtKB-KW"/>
</dbReference>
<gene>
    <name evidence="17" type="ORF">FRUB_00057</name>
</gene>
<dbReference type="Gene3D" id="1.10.15.40">
    <property type="entry name" value="Electron transport complex subunit B, putative Fe-S cluster"/>
    <property type="match status" value="1"/>
</dbReference>
<proteinExistence type="predicted"/>
<evidence type="ECO:0000256" key="5">
    <source>
        <dbReference type="ARBA" id="ARBA00022630"/>
    </source>
</evidence>
<feature type="domain" description="FAD-binding FR-type" evidence="15">
    <location>
        <begin position="193"/>
        <end position="411"/>
    </location>
</feature>
<sequence length="562" mass="60035">MAIPVLPESAPFSSTQRAWLNGFFAGVFGLDRGTNGHATNGHSSNGHATNGHADSLPALAALAAPAAEEDYPWHDPALALGDRLKLAEGKPYPRVLMAAMAQLDCGACGYLCKTYSEAIAGGEETDLTKCSPGGKDTAKKLKELVAGRKSLPTLSADAHAGINGTGVNTHTGSNGAAAKVGSNGTHTGTFDRKNPFHAPLLECRSLNRPGSEKDVRFVAFSLRGSGLSYEVGDALGLMPENDPALVEAVLKAMGARGDELVSVPGGVRVHAYDALAKYYVITKVSDALASLLAAAATDASESGTLKTLVEDDVEGIPAAWDVLDLLEQFPSARAPIAEMIAALSPLQPRLYSISSSLKAHPEEVHLTVGVVRYTQGGRPRKGVASNFLTETLQTRQKAGVFVHTSPGFRLPASGDVPVIMVGPGTGIAPFRAFLEDRAAAGVKGKNWLFFGDQRQDCDFLYQDEMAAYLKNGVLTRLDTAFSRDQKEKVYVQHRMAQNAREIWGWLQEGAHFYVCGDARRMALDVDHALHALVAEQGKMSDEAAKEYVKSLSKAKRYQRDVY</sequence>
<dbReference type="InterPro" id="IPR001433">
    <property type="entry name" value="OxRdtase_FAD/NAD-bd"/>
</dbReference>
<keyword evidence="8" id="KW-0274">FAD</keyword>
<dbReference type="InterPro" id="IPR023173">
    <property type="entry name" value="NADPH_Cyt_P450_Rdtase_alpha"/>
</dbReference>
<evidence type="ECO:0000256" key="1">
    <source>
        <dbReference type="ARBA" id="ARBA00001917"/>
    </source>
</evidence>
<dbReference type="OrthoDB" id="9789468at2"/>
<reference evidence="18" key="1">
    <citation type="submission" date="2017-06" db="EMBL/GenBank/DDBJ databases">
        <title>Genome analysis of Fimbriiglobus ruber SP5, the first member of the order Planctomycetales with confirmed chitinolytic capability.</title>
        <authorList>
            <person name="Ravin N.V."/>
            <person name="Rakitin A.L."/>
            <person name="Ivanova A.A."/>
            <person name="Beletsky A.V."/>
            <person name="Kulichevskaya I.S."/>
            <person name="Mardanov A.V."/>
            <person name="Dedysh S.N."/>
        </authorList>
    </citation>
    <scope>NUCLEOTIDE SEQUENCE [LARGE SCALE GENOMIC DNA]</scope>
    <source>
        <strain evidence="18">SP5</strain>
    </source>
</reference>
<dbReference type="Gene3D" id="3.40.50.80">
    <property type="entry name" value="Nucleotide-binding domain of ferredoxin-NADP reductase (FNR) module"/>
    <property type="match status" value="1"/>
</dbReference>
<feature type="domain" description="4Fe-4S" evidence="16">
    <location>
        <begin position="88"/>
        <end position="147"/>
    </location>
</feature>
<keyword evidence="5" id="KW-0285">Flavoprotein</keyword>
<keyword evidence="11" id="KW-0408">Iron</keyword>
<comment type="caution">
    <text evidence="17">The sequence shown here is derived from an EMBL/GenBank/DDBJ whole genome shotgun (WGS) entry which is preliminary data.</text>
</comment>
<dbReference type="SUPFAM" id="SSF52343">
    <property type="entry name" value="Ferredoxin reductase-like, C-terminal NADP-linked domain"/>
    <property type="match status" value="1"/>
</dbReference>
<dbReference type="GO" id="GO:0010181">
    <property type="term" value="F:FMN binding"/>
    <property type="evidence" value="ECO:0007669"/>
    <property type="project" value="TreeGrafter"/>
</dbReference>
<dbReference type="AlphaFoldDB" id="A0A225E6C1"/>
<dbReference type="InterPro" id="IPR001709">
    <property type="entry name" value="Flavoprot_Pyr_Nucl_cyt_Rdtase"/>
</dbReference>
<evidence type="ECO:0000256" key="10">
    <source>
        <dbReference type="ARBA" id="ARBA00023002"/>
    </source>
</evidence>
<evidence type="ECO:0000259" key="16">
    <source>
        <dbReference type="PROSITE" id="PS51656"/>
    </source>
</evidence>
<evidence type="ECO:0000256" key="6">
    <source>
        <dbReference type="ARBA" id="ARBA00022643"/>
    </source>
</evidence>
<evidence type="ECO:0000256" key="3">
    <source>
        <dbReference type="ARBA" id="ARBA00012604"/>
    </source>
</evidence>
<keyword evidence="18" id="KW-1185">Reference proteome</keyword>
<dbReference type="PRINTS" id="PR00371">
    <property type="entry name" value="FPNCR"/>
</dbReference>
<dbReference type="InterPro" id="IPR007202">
    <property type="entry name" value="4Fe-4S_dom"/>
</dbReference>
<keyword evidence="13" id="KW-0198">Cysteine biosynthesis</keyword>
<keyword evidence="4" id="KW-0004">4Fe-4S</keyword>
<evidence type="ECO:0000259" key="15">
    <source>
        <dbReference type="PROSITE" id="PS51384"/>
    </source>
</evidence>
<comment type="catalytic activity">
    <reaction evidence="14">
        <text>hydrogen sulfide + 3 NADP(+) + 3 H2O = sulfite + 3 NADPH + 4 H(+)</text>
        <dbReference type="Rhea" id="RHEA:13801"/>
        <dbReference type="ChEBI" id="CHEBI:15377"/>
        <dbReference type="ChEBI" id="CHEBI:15378"/>
        <dbReference type="ChEBI" id="CHEBI:17359"/>
        <dbReference type="ChEBI" id="CHEBI:29919"/>
        <dbReference type="ChEBI" id="CHEBI:57783"/>
        <dbReference type="ChEBI" id="CHEBI:58349"/>
        <dbReference type="EC" id="1.8.1.2"/>
    </reaction>
</comment>
<dbReference type="Proteomes" id="UP000214646">
    <property type="component" value="Unassembled WGS sequence"/>
</dbReference>
<dbReference type="Pfam" id="PF00175">
    <property type="entry name" value="NAD_binding_1"/>
    <property type="match status" value="1"/>
</dbReference>
<dbReference type="CDD" id="cd06199">
    <property type="entry name" value="SiR"/>
    <property type="match status" value="1"/>
</dbReference>
<keyword evidence="12" id="KW-0411">Iron-sulfur</keyword>
<evidence type="ECO:0000256" key="4">
    <source>
        <dbReference type="ARBA" id="ARBA00022485"/>
    </source>
</evidence>
<evidence type="ECO:0000256" key="13">
    <source>
        <dbReference type="ARBA" id="ARBA00023192"/>
    </source>
</evidence>
<dbReference type="PROSITE" id="PS51656">
    <property type="entry name" value="4FE4S"/>
    <property type="match status" value="1"/>
</dbReference>
<evidence type="ECO:0000313" key="18">
    <source>
        <dbReference type="Proteomes" id="UP000214646"/>
    </source>
</evidence>
<name>A0A225E6C1_9BACT</name>
<dbReference type="Gene3D" id="1.20.990.10">
    <property type="entry name" value="NADPH-cytochrome p450 Reductase, Chain A, domain 3"/>
    <property type="match status" value="1"/>
</dbReference>
<comment type="cofactor">
    <cofactor evidence="1">
        <name>FMN</name>
        <dbReference type="ChEBI" id="CHEBI:58210"/>
    </cofactor>
</comment>
<evidence type="ECO:0000256" key="11">
    <source>
        <dbReference type="ARBA" id="ARBA00023004"/>
    </source>
</evidence>
<accession>A0A225E6C1</accession>
<dbReference type="GO" id="GO:0005829">
    <property type="term" value="C:cytosol"/>
    <property type="evidence" value="ECO:0007669"/>
    <property type="project" value="TreeGrafter"/>
</dbReference>
<protein>
    <recommendedName>
        <fullName evidence="3">assimilatory sulfite reductase (NADPH)</fullName>
        <ecNumber evidence="3">1.8.1.2</ecNumber>
    </recommendedName>
</protein>
<dbReference type="EMBL" id="NIDE01000001">
    <property type="protein sequence ID" value="OWK46358.1"/>
    <property type="molecule type" value="Genomic_DNA"/>
</dbReference>
<dbReference type="EC" id="1.8.1.2" evidence="3"/>
<dbReference type="GO" id="GO:0050660">
    <property type="term" value="F:flavin adenine dinucleotide binding"/>
    <property type="evidence" value="ECO:0007669"/>
    <property type="project" value="TreeGrafter"/>
</dbReference>
<dbReference type="InterPro" id="IPR003097">
    <property type="entry name" value="CysJ-like_FAD-binding"/>
</dbReference>
<evidence type="ECO:0000313" key="17">
    <source>
        <dbReference type="EMBL" id="OWK46358.1"/>
    </source>
</evidence>
<dbReference type="SUPFAM" id="SSF63380">
    <property type="entry name" value="Riboflavin synthase domain-like"/>
    <property type="match status" value="1"/>
</dbReference>
<evidence type="ECO:0000256" key="8">
    <source>
        <dbReference type="ARBA" id="ARBA00022827"/>
    </source>
</evidence>
<evidence type="ECO:0000256" key="2">
    <source>
        <dbReference type="ARBA" id="ARBA00001974"/>
    </source>
</evidence>
<dbReference type="NCBIfam" id="NF004859">
    <property type="entry name" value="PRK06214.1"/>
    <property type="match status" value="1"/>
</dbReference>
<dbReference type="GO" id="GO:0019344">
    <property type="term" value="P:cysteine biosynthetic process"/>
    <property type="evidence" value="ECO:0007669"/>
    <property type="project" value="UniProtKB-KW"/>
</dbReference>
<evidence type="ECO:0000256" key="14">
    <source>
        <dbReference type="ARBA" id="ARBA00052219"/>
    </source>
</evidence>
<keyword evidence="6" id="KW-0288">FMN</keyword>
<dbReference type="GO" id="GO:0004783">
    <property type="term" value="F:sulfite reductase (NADPH) activity"/>
    <property type="evidence" value="ECO:0007669"/>
    <property type="project" value="UniProtKB-EC"/>
</dbReference>
<evidence type="ECO:0000256" key="7">
    <source>
        <dbReference type="ARBA" id="ARBA00022723"/>
    </source>
</evidence>
<keyword evidence="7" id="KW-0479">Metal-binding</keyword>
<keyword evidence="13" id="KW-0028">Amino-acid biosynthesis</keyword>
<dbReference type="Gene3D" id="2.40.30.10">
    <property type="entry name" value="Translation factors"/>
    <property type="match status" value="1"/>
</dbReference>
<dbReference type="InterPro" id="IPR017938">
    <property type="entry name" value="Riboflavin_synthase-like_b-brl"/>
</dbReference>
<dbReference type="PANTHER" id="PTHR19384:SF128">
    <property type="entry name" value="NADPH OXIDOREDUCTASE A"/>
    <property type="match status" value="1"/>
</dbReference>
<evidence type="ECO:0000256" key="9">
    <source>
        <dbReference type="ARBA" id="ARBA00022857"/>
    </source>
</evidence>
<dbReference type="PANTHER" id="PTHR19384">
    <property type="entry name" value="NITRIC OXIDE SYNTHASE-RELATED"/>
    <property type="match status" value="1"/>
</dbReference>
<keyword evidence="9" id="KW-0521">NADP</keyword>
<dbReference type="InterPro" id="IPR017927">
    <property type="entry name" value="FAD-bd_FR_type"/>
</dbReference>
<organism evidence="17 18">
    <name type="scientific">Fimbriiglobus ruber</name>
    <dbReference type="NCBI Taxonomy" id="1908690"/>
    <lineage>
        <taxon>Bacteria</taxon>
        <taxon>Pseudomonadati</taxon>
        <taxon>Planctomycetota</taxon>
        <taxon>Planctomycetia</taxon>
        <taxon>Gemmatales</taxon>
        <taxon>Gemmataceae</taxon>
        <taxon>Fimbriiglobus</taxon>
    </lineage>
</organism>
<dbReference type="Pfam" id="PF00667">
    <property type="entry name" value="FAD_binding_1"/>
    <property type="match status" value="1"/>
</dbReference>
<dbReference type="RefSeq" id="WP_088251599.1">
    <property type="nucleotide sequence ID" value="NZ_NIDE01000001.1"/>
</dbReference>
<comment type="cofactor">
    <cofactor evidence="2">
        <name>FAD</name>
        <dbReference type="ChEBI" id="CHEBI:57692"/>
    </cofactor>
</comment>
<dbReference type="InterPro" id="IPR039261">
    <property type="entry name" value="FNR_nucleotide-bd"/>
</dbReference>
<dbReference type="PROSITE" id="PS51384">
    <property type="entry name" value="FAD_FR"/>
    <property type="match status" value="1"/>
</dbReference>
<dbReference type="FunFam" id="3.40.50.80:FF:000001">
    <property type="entry name" value="NADPH--cytochrome P450 reductase 1"/>
    <property type="match status" value="1"/>
</dbReference>
<keyword evidence="10" id="KW-0560">Oxidoreductase</keyword>
<dbReference type="GO" id="GO:0051539">
    <property type="term" value="F:4 iron, 4 sulfur cluster binding"/>
    <property type="evidence" value="ECO:0007669"/>
    <property type="project" value="UniProtKB-KW"/>
</dbReference>
<evidence type="ECO:0000256" key="12">
    <source>
        <dbReference type="ARBA" id="ARBA00023014"/>
    </source>
</evidence>